<feature type="domain" description="Pyruvate carboxyltransferase" evidence="1">
    <location>
        <begin position="6"/>
        <end position="266"/>
    </location>
</feature>
<evidence type="ECO:0000259" key="1">
    <source>
        <dbReference type="PROSITE" id="PS50991"/>
    </source>
</evidence>
<dbReference type="NCBIfam" id="NF006761">
    <property type="entry name" value="PRK09282.1"/>
    <property type="match status" value="1"/>
</dbReference>
<proteinExistence type="predicted"/>
<dbReference type="Pfam" id="PF02436">
    <property type="entry name" value="PYC_OADA"/>
    <property type="match status" value="1"/>
</dbReference>
<dbReference type="PANTHER" id="PTHR43778">
    <property type="entry name" value="PYRUVATE CARBOXYLASE"/>
    <property type="match status" value="1"/>
</dbReference>
<dbReference type="EMBL" id="UOGE01000105">
    <property type="protein sequence ID" value="VAX25277.1"/>
    <property type="molecule type" value="Genomic_DNA"/>
</dbReference>
<dbReference type="PANTHER" id="PTHR43778:SF2">
    <property type="entry name" value="PYRUVATE CARBOXYLASE, MITOCHONDRIAL"/>
    <property type="match status" value="1"/>
</dbReference>
<dbReference type="SUPFAM" id="SSF51569">
    <property type="entry name" value="Aldolase"/>
    <property type="match status" value="1"/>
</dbReference>
<feature type="non-terminal residue" evidence="2">
    <location>
        <position position="433"/>
    </location>
</feature>
<dbReference type="InterPro" id="IPR055268">
    <property type="entry name" value="PCB-like"/>
</dbReference>
<dbReference type="Pfam" id="PF00682">
    <property type="entry name" value="HMGL-like"/>
    <property type="match status" value="1"/>
</dbReference>
<name>A0A3B1D9B8_9ZZZZ</name>
<dbReference type="AlphaFoldDB" id="A0A3B1D9B8"/>
<dbReference type="GO" id="GO:0006094">
    <property type="term" value="P:gluconeogenesis"/>
    <property type="evidence" value="ECO:0007669"/>
    <property type="project" value="TreeGrafter"/>
</dbReference>
<organism evidence="2">
    <name type="scientific">hydrothermal vent metagenome</name>
    <dbReference type="NCBI Taxonomy" id="652676"/>
    <lineage>
        <taxon>unclassified sequences</taxon>
        <taxon>metagenomes</taxon>
        <taxon>ecological metagenomes</taxon>
    </lineage>
</organism>
<dbReference type="GO" id="GO:0004736">
    <property type="term" value="F:pyruvate carboxylase activity"/>
    <property type="evidence" value="ECO:0007669"/>
    <property type="project" value="TreeGrafter"/>
</dbReference>
<dbReference type="EC" id="4.1.1.3" evidence="2"/>
<protein>
    <submittedName>
        <fullName evidence="2">Oxaloacetate decarboxylase alpha chain</fullName>
        <ecNumber evidence="2">4.1.1.3</ecNumber>
    </submittedName>
</protein>
<dbReference type="GO" id="GO:0005737">
    <property type="term" value="C:cytoplasm"/>
    <property type="evidence" value="ECO:0007669"/>
    <property type="project" value="TreeGrafter"/>
</dbReference>
<keyword evidence="2" id="KW-0456">Lyase</keyword>
<evidence type="ECO:0000313" key="2">
    <source>
        <dbReference type="EMBL" id="VAX25277.1"/>
    </source>
</evidence>
<sequence>MAKKQIKVTELVLRDAHQSLLATRMKTEHMLPIIEKLDNVGFWSLEMWGGATFDSCIRFLNEDPWERVRVLKKAAPKTPFQMLLRGQNLVGYRHYADDLVEKFVDLSAEAGIDIFRIFDALNDLRNLEASIKSVKRNGKHAQGTISYTVSPVHNTQLFIDLAKKLEDMGSDSVCIKDMAGLLAPWAAYDLITAIKKEVKVPIHLHTHTTSGFALMTIVKAIEAGIDIIDTAISSLSMGTSHSPTETVVAALEGTDYDTGIKLDDLMDIGKYFEEVRKEYSAFMSAFTGVDVNILKSQVPGGMISNLESQLKQQNAYDRLPEVMEELPRVRKDMGYPPLVTPTSQIVGTQAVLNVLMGRYKTISKEAQGVIEGKYGKLPGPVDPELREKVCGDKECITVRPADLLEPEWEKLKEEVKDKATKDEDIIIFALFPQ</sequence>
<dbReference type="GO" id="GO:0016829">
    <property type="term" value="F:lyase activity"/>
    <property type="evidence" value="ECO:0007669"/>
    <property type="project" value="UniProtKB-KW"/>
</dbReference>
<reference evidence="2" key="1">
    <citation type="submission" date="2018-06" db="EMBL/GenBank/DDBJ databases">
        <authorList>
            <person name="Zhirakovskaya E."/>
        </authorList>
    </citation>
    <scope>NUCLEOTIDE SEQUENCE</scope>
</reference>
<dbReference type="PROSITE" id="PS50991">
    <property type="entry name" value="PYR_CT"/>
    <property type="match status" value="1"/>
</dbReference>
<dbReference type="Gene3D" id="3.20.20.70">
    <property type="entry name" value="Aldolase class I"/>
    <property type="match status" value="1"/>
</dbReference>
<gene>
    <name evidence="2" type="ORF">MNBD_NITROSPINAE02-647</name>
</gene>
<dbReference type="SUPFAM" id="SSF89000">
    <property type="entry name" value="post-HMGL domain-like"/>
    <property type="match status" value="1"/>
</dbReference>
<dbReference type="InterPro" id="IPR000891">
    <property type="entry name" value="PYR_CT"/>
</dbReference>
<accession>A0A3B1D9B8</accession>
<dbReference type="CDD" id="cd07937">
    <property type="entry name" value="DRE_TIM_PC_TC_5S"/>
    <property type="match status" value="1"/>
</dbReference>
<dbReference type="InterPro" id="IPR003379">
    <property type="entry name" value="Carboxylase_cons_dom"/>
</dbReference>
<dbReference type="InterPro" id="IPR013785">
    <property type="entry name" value="Aldolase_TIM"/>
</dbReference>